<dbReference type="GO" id="GO:0052689">
    <property type="term" value="F:carboxylic ester hydrolase activity"/>
    <property type="evidence" value="ECO:0007669"/>
    <property type="project" value="UniProtKB-ARBA"/>
</dbReference>
<dbReference type="Proteomes" id="UP000516373">
    <property type="component" value="Chromosome"/>
</dbReference>
<dbReference type="RefSeq" id="WP_232543716.1">
    <property type="nucleotide sequence ID" value="NZ_AP023439.1"/>
</dbReference>
<feature type="region of interest" description="Disordered" evidence="3">
    <location>
        <begin position="532"/>
        <end position="577"/>
    </location>
</feature>
<gene>
    <name evidence="5" type="ORF">GCM10017668_68390</name>
</gene>
<dbReference type="PANTHER" id="PTHR22946:SF9">
    <property type="entry name" value="POLYKETIDE TRANSFERASE AF380"/>
    <property type="match status" value="1"/>
</dbReference>
<accession>A0A7G1NTT6</accession>
<reference evidence="5 6" key="1">
    <citation type="journal article" date="2014" name="Int. J. Syst. Evol. Microbiol.">
        <title>Complete genome sequence of Corynebacterium casei LMG S-19264T (=DSM 44701T), isolated from a smear-ripened cheese.</title>
        <authorList>
            <consortium name="US DOE Joint Genome Institute (JGI-PGF)"/>
            <person name="Walter F."/>
            <person name="Albersmeier A."/>
            <person name="Kalinowski J."/>
            <person name="Ruckert C."/>
        </authorList>
    </citation>
    <scope>NUCLEOTIDE SEQUENCE [LARGE SCALE GENOMIC DNA]</scope>
    <source>
        <strain evidence="5 6">JCM 4255</strain>
    </source>
</reference>
<dbReference type="InterPro" id="IPR049492">
    <property type="entry name" value="BD-FAE-like_dom"/>
</dbReference>
<protein>
    <submittedName>
        <fullName evidence="5">Esterase</fullName>
    </submittedName>
</protein>
<feature type="compositionally biased region" description="Basic and acidic residues" evidence="3">
    <location>
        <begin position="556"/>
        <end position="577"/>
    </location>
</feature>
<evidence type="ECO:0000256" key="2">
    <source>
        <dbReference type="ARBA" id="ARBA00022801"/>
    </source>
</evidence>
<dbReference type="AlphaFoldDB" id="A0A7G1NTT6"/>
<evidence type="ECO:0000259" key="4">
    <source>
        <dbReference type="Pfam" id="PF20434"/>
    </source>
</evidence>
<name>A0A7G1NTT6_9ACTN</name>
<keyword evidence="2" id="KW-0378">Hydrolase</keyword>
<dbReference type="InterPro" id="IPR050261">
    <property type="entry name" value="FrsA_esterase"/>
</dbReference>
<evidence type="ECO:0000256" key="3">
    <source>
        <dbReference type="SAM" id="MobiDB-lite"/>
    </source>
</evidence>
<dbReference type="PANTHER" id="PTHR22946">
    <property type="entry name" value="DIENELACTONE HYDROLASE DOMAIN-CONTAINING PROTEIN-RELATED"/>
    <property type="match status" value="1"/>
</dbReference>
<proteinExistence type="inferred from homology"/>
<comment type="similarity">
    <text evidence="1">Belongs to the AB hydrolase superfamily.</text>
</comment>
<dbReference type="EMBL" id="AP023439">
    <property type="protein sequence ID" value="BCL24996.1"/>
    <property type="molecule type" value="Genomic_DNA"/>
</dbReference>
<evidence type="ECO:0000313" key="6">
    <source>
        <dbReference type="Proteomes" id="UP000516373"/>
    </source>
</evidence>
<sequence length="577" mass="60382">MQVFIMVAGVFTGAHVWQETAERLVAAGGAAHAVPLTGIDPARPAAPAHVGLETHIEDVIAAIDAVDAASGPDIVLVGHDYGIHPVLGAADRRAERIARVVYLDCGMPQNGVPPLAAVPDQALRAQLAGRAEAGEREGVLAPPAHDEWGRWGSTAGVGEAALERLTASAVPQPLGTLFQPLRLSGAVASVPVTGVLCAGNGATIDLVQRLVDFGDPSLAVLTEPQVSFFELPTGHWPMLSCPDALAEALLRAAAGEGHRLRPAGGEASAPAHLRPFPLELPELPRDRQGQVDLYVPDGEGPRPAVVFVHGGPVPAGARPRPREWPTLVGHARLAATEGMVGVTLDHRLHDLSDYDRAAEDVAAAVELVRADARVDADRIALWFFSGGGLLTTDWLARPPAWLRCLAASYPILAPLPAWGMSGSRFHPAGAVDQAGSLLVVLLRAGREAPEIAATVDAFVTAAKGCAARLELVDVPNGHHGFETIDPPEETLPALRHAMRSVVGHLTGCPPGCGVPPEGWWSQLHLVQGVNAILPPENDPDTEPHDQFHGASGGPVDAKRTAGEEQGKGQEGKRQQGK</sequence>
<dbReference type="KEGG" id="stui:GCM10017668_68390"/>
<dbReference type="SUPFAM" id="SSF53474">
    <property type="entry name" value="alpha/beta-Hydrolases"/>
    <property type="match status" value="2"/>
</dbReference>
<dbReference type="Gene3D" id="3.40.50.1820">
    <property type="entry name" value="alpha/beta hydrolase"/>
    <property type="match status" value="2"/>
</dbReference>
<dbReference type="Pfam" id="PF20434">
    <property type="entry name" value="BD-FAE"/>
    <property type="match status" value="1"/>
</dbReference>
<dbReference type="InterPro" id="IPR029058">
    <property type="entry name" value="AB_hydrolase_fold"/>
</dbReference>
<organism evidence="5 6">
    <name type="scientific">Streptomyces tuirus</name>
    <dbReference type="NCBI Taxonomy" id="68278"/>
    <lineage>
        <taxon>Bacteria</taxon>
        <taxon>Bacillati</taxon>
        <taxon>Actinomycetota</taxon>
        <taxon>Actinomycetes</taxon>
        <taxon>Kitasatosporales</taxon>
        <taxon>Streptomycetaceae</taxon>
        <taxon>Streptomyces</taxon>
    </lineage>
</organism>
<evidence type="ECO:0000256" key="1">
    <source>
        <dbReference type="ARBA" id="ARBA00008645"/>
    </source>
</evidence>
<feature type="domain" description="BD-FAE-like" evidence="4">
    <location>
        <begin position="292"/>
        <end position="391"/>
    </location>
</feature>
<evidence type="ECO:0000313" key="5">
    <source>
        <dbReference type="EMBL" id="BCL24996.1"/>
    </source>
</evidence>